<dbReference type="Proteomes" id="UP001499990">
    <property type="component" value="Unassembled WGS sequence"/>
</dbReference>
<evidence type="ECO:0000313" key="2">
    <source>
        <dbReference type="Proteomes" id="UP001499990"/>
    </source>
</evidence>
<evidence type="ECO:0000313" key="1">
    <source>
        <dbReference type="EMBL" id="GAA3371218.1"/>
    </source>
</evidence>
<gene>
    <name evidence="1" type="ORF">GCM10020367_20990</name>
</gene>
<accession>A0ABP6S9G0</accession>
<protein>
    <recommendedName>
        <fullName evidence="3">Recombinase family protein</fullName>
    </recommendedName>
</protein>
<dbReference type="EMBL" id="BAAAYL010000001">
    <property type="protein sequence ID" value="GAA3371218.1"/>
    <property type="molecule type" value="Genomic_DNA"/>
</dbReference>
<reference evidence="2" key="1">
    <citation type="journal article" date="2019" name="Int. J. Syst. Evol. Microbiol.">
        <title>The Global Catalogue of Microorganisms (GCM) 10K type strain sequencing project: providing services to taxonomists for standard genome sequencing and annotation.</title>
        <authorList>
            <consortium name="The Broad Institute Genomics Platform"/>
            <consortium name="The Broad Institute Genome Sequencing Center for Infectious Disease"/>
            <person name="Wu L."/>
            <person name="Ma J."/>
        </authorList>
    </citation>
    <scope>NUCLEOTIDE SEQUENCE [LARGE SCALE GENOMIC DNA]</scope>
    <source>
        <strain evidence="2">JCM 9651</strain>
    </source>
</reference>
<sequence>MDARRSERQAVDSAIAGQRVVLYTIAIDSGVAAATLNSLRKFAESLGCDVAAELYDMVPVGTPRSTRTGWLAIEQYIVDGKVQGVIATTETEIAFYRADRTALRSWLLCNKALACYLLSEHGPRSEGGVRA</sequence>
<keyword evidence="2" id="KW-1185">Reference proteome</keyword>
<evidence type="ECO:0008006" key="3">
    <source>
        <dbReference type="Google" id="ProtNLM"/>
    </source>
</evidence>
<organism evidence="1 2">
    <name type="scientific">Streptomyces sannanensis</name>
    <dbReference type="NCBI Taxonomy" id="285536"/>
    <lineage>
        <taxon>Bacteria</taxon>
        <taxon>Bacillati</taxon>
        <taxon>Actinomycetota</taxon>
        <taxon>Actinomycetes</taxon>
        <taxon>Kitasatosporales</taxon>
        <taxon>Streptomycetaceae</taxon>
        <taxon>Streptomyces</taxon>
    </lineage>
</organism>
<comment type="caution">
    <text evidence="1">The sequence shown here is derived from an EMBL/GenBank/DDBJ whole genome shotgun (WGS) entry which is preliminary data.</text>
</comment>
<proteinExistence type="predicted"/>
<name>A0ABP6S9G0_9ACTN</name>